<feature type="signal peptide" evidence="2">
    <location>
        <begin position="1"/>
        <end position="23"/>
    </location>
</feature>
<feature type="compositionally biased region" description="Polar residues" evidence="1">
    <location>
        <begin position="111"/>
        <end position="138"/>
    </location>
</feature>
<keyword evidence="2" id="KW-0732">Signal</keyword>
<accession>A0A4P9WW63</accession>
<proteinExistence type="predicted"/>
<name>A0A4P9WW63_9FUNG</name>
<organism evidence="3 4">
    <name type="scientific">Caulochytrium protostelioides</name>
    <dbReference type="NCBI Taxonomy" id="1555241"/>
    <lineage>
        <taxon>Eukaryota</taxon>
        <taxon>Fungi</taxon>
        <taxon>Fungi incertae sedis</taxon>
        <taxon>Chytridiomycota</taxon>
        <taxon>Chytridiomycota incertae sedis</taxon>
        <taxon>Chytridiomycetes</taxon>
        <taxon>Caulochytriales</taxon>
        <taxon>Caulochytriaceae</taxon>
        <taxon>Caulochytrium</taxon>
    </lineage>
</organism>
<reference evidence="4" key="1">
    <citation type="journal article" date="2018" name="Nat. Microbiol.">
        <title>Leveraging single-cell genomics to expand the fungal tree of life.</title>
        <authorList>
            <person name="Ahrendt S.R."/>
            <person name="Quandt C.A."/>
            <person name="Ciobanu D."/>
            <person name="Clum A."/>
            <person name="Salamov A."/>
            <person name="Andreopoulos B."/>
            <person name="Cheng J.F."/>
            <person name="Woyke T."/>
            <person name="Pelin A."/>
            <person name="Henrissat B."/>
            <person name="Reynolds N.K."/>
            <person name="Benny G.L."/>
            <person name="Smith M.E."/>
            <person name="James T.Y."/>
            <person name="Grigoriev I.V."/>
        </authorList>
    </citation>
    <scope>NUCLEOTIDE SEQUENCE [LARGE SCALE GENOMIC DNA]</scope>
    <source>
        <strain evidence="4">ATCC 52028</strain>
    </source>
</reference>
<sequence length="165" mass="17861">MYGSLRIIVFLAILFASATRVQGQETSLTQPSTNRPTANADPSGSAVQAAGGQRNNGGTAGHPANHVANPSQNDESEWWEHVGPFPATDRPASRIRKISKNSSKRRMCKVNKTSNSRQTSKVNKTSNSRQTGKANKISSSRRIRKANKISSNSRTHKVSKTSSNS</sequence>
<dbReference type="Proteomes" id="UP000268535">
    <property type="component" value="Unassembled WGS sequence"/>
</dbReference>
<evidence type="ECO:0000256" key="2">
    <source>
        <dbReference type="SAM" id="SignalP"/>
    </source>
</evidence>
<evidence type="ECO:0000313" key="3">
    <source>
        <dbReference type="EMBL" id="RKO97629.1"/>
    </source>
</evidence>
<dbReference type="EMBL" id="ML009209">
    <property type="protein sequence ID" value="RKO97629.1"/>
    <property type="molecule type" value="Genomic_DNA"/>
</dbReference>
<feature type="compositionally biased region" description="Polar residues" evidence="1">
    <location>
        <begin position="25"/>
        <end position="46"/>
    </location>
</feature>
<protein>
    <submittedName>
        <fullName evidence="3">Uncharacterized protein</fullName>
    </submittedName>
</protein>
<dbReference type="AlphaFoldDB" id="A0A4P9WW63"/>
<evidence type="ECO:0000256" key="1">
    <source>
        <dbReference type="SAM" id="MobiDB-lite"/>
    </source>
</evidence>
<feature type="compositionally biased region" description="Basic residues" evidence="1">
    <location>
        <begin position="93"/>
        <end position="109"/>
    </location>
</feature>
<feature type="chain" id="PRO_5020930093" evidence="2">
    <location>
        <begin position="24"/>
        <end position="165"/>
    </location>
</feature>
<evidence type="ECO:0000313" key="4">
    <source>
        <dbReference type="Proteomes" id="UP000268535"/>
    </source>
</evidence>
<feature type="region of interest" description="Disordered" evidence="1">
    <location>
        <begin position="25"/>
        <end position="165"/>
    </location>
</feature>
<gene>
    <name evidence="3" type="ORF">CAUPRSCDRAFT_10711</name>
</gene>